<evidence type="ECO:0000259" key="4">
    <source>
        <dbReference type="PROSITE" id="PS50932"/>
    </source>
</evidence>
<dbReference type="SUPFAM" id="SSF47413">
    <property type="entry name" value="lambda repressor-like DNA-binding domains"/>
    <property type="match status" value="1"/>
</dbReference>
<evidence type="ECO:0000256" key="3">
    <source>
        <dbReference type="ARBA" id="ARBA00023163"/>
    </source>
</evidence>
<dbReference type="InterPro" id="IPR028082">
    <property type="entry name" value="Peripla_BP_I"/>
</dbReference>
<dbReference type="KEGG" id="xce:Xcel_2155"/>
<evidence type="ECO:0000256" key="1">
    <source>
        <dbReference type="ARBA" id="ARBA00023015"/>
    </source>
</evidence>
<reference evidence="5 6" key="2">
    <citation type="journal article" date="2010" name="Stand. Genomic Sci.">
        <title>Complete genome sequence of Xylanimonas cellulosilytica type strain (XIL07).</title>
        <authorList>
            <person name="Foster B."/>
            <person name="Pukall R."/>
            <person name="Abt B."/>
            <person name="Nolan M."/>
            <person name="Glavina Del Rio T."/>
            <person name="Chen F."/>
            <person name="Lucas S."/>
            <person name="Tice H."/>
            <person name="Pitluck S."/>
            <person name="Cheng J.-F."/>
            <person name="Chertkov O."/>
            <person name="Brettin T."/>
            <person name="Han C."/>
            <person name="Detter J.C."/>
            <person name="Bruce D."/>
            <person name="Goodwin L."/>
            <person name="Ivanova N."/>
            <person name="Mavromatis K."/>
            <person name="Pati A."/>
            <person name="Mikhailova N."/>
            <person name="Chen A."/>
            <person name="Palaniappan K."/>
            <person name="Land M."/>
            <person name="Hauser L."/>
            <person name="Chang Y.-J."/>
            <person name="Jeffries C.D."/>
            <person name="Chain P."/>
            <person name="Rohde M."/>
            <person name="Goeker M."/>
            <person name="Bristow J."/>
            <person name="Eisen J.A."/>
            <person name="Markowitz V."/>
            <person name="Hugenholtz P."/>
            <person name="Kyrpides N.C."/>
            <person name="Klenk H.-P."/>
            <person name="Lapidus A."/>
        </authorList>
    </citation>
    <scope>NUCLEOTIDE SEQUENCE [LARGE SCALE GENOMIC DNA]</scope>
    <source>
        <strain evidence="6">DSM 15894 / CECT 5975 / LMG 20990 / XIL07</strain>
    </source>
</reference>
<dbReference type="GO" id="GO:0000976">
    <property type="term" value="F:transcription cis-regulatory region binding"/>
    <property type="evidence" value="ECO:0007669"/>
    <property type="project" value="TreeGrafter"/>
</dbReference>
<name>D1BUG0_XYLCX</name>
<dbReference type="eggNOG" id="COG1609">
    <property type="taxonomic scope" value="Bacteria"/>
</dbReference>
<dbReference type="Pfam" id="PF00356">
    <property type="entry name" value="LacI"/>
    <property type="match status" value="1"/>
</dbReference>
<dbReference type="PANTHER" id="PTHR30146:SF109">
    <property type="entry name" value="HTH-TYPE TRANSCRIPTIONAL REGULATOR GALS"/>
    <property type="match status" value="1"/>
</dbReference>
<dbReference type="EMBL" id="CP001821">
    <property type="protein sequence ID" value="ACZ31173.1"/>
    <property type="molecule type" value="Genomic_DNA"/>
</dbReference>
<dbReference type="SMART" id="SM00354">
    <property type="entry name" value="HTH_LACI"/>
    <property type="match status" value="1"/>
</dbReference>
<dbReference type="PROSITE" id="PS50932">
    <property type="entry name" value="HTH_LACI_2"/>
    <property type="match status" value="1"/>
</dbReference>
<dbReference type="SUPFAM" id="SSF53822">
    <property type="entry name" value="Periplasmic binding protein-like I"/>
    <property type="match status" value="1"/>
</dbReference>
<reference evidence="6" key="1">
    <citation type="submission" date="2009-11" db="EMBL/GenBank/DDBJ databases">
        <title>The complete chromosome of Xylanimonas cellulosilytica DSM 15894.</title>
        <authorList>
            <consortium name="US DOE Joint Genome Institute (JGI-PGF)"/>
            <person name="Lucas S."/>
            <person name="Copeland A."/>
            <person name="Lapidus A."/>
            <person name="Glavina del Rio T."/>
            <person name="Dalin E."/>
            <person name="Tice H."/>
            <person name="Bruce D."/>
            <person name="Goodwin L."/>
            <person name="Pitluck S."/>
            <person name="Kyrpides N."/>
            <person name="Mavromatis K."/>
            <person name="Ivanova N."/>
            <person name="Mikhailova N."/>
            <person name="Foster B."/>
            <person name="Clum A."/>
            <person name="Brettin T."/>
            <person name="Detter J.C."/>
            <person name="Han C."/>
            <person name="Larimer F."/>
            <person name="Land M."/>
            <person name="Hauser L."/>
            <person name="Markowitz V."/>
            <person name="Cheng J.F."/>
            <person name="Hugenholtz P."/>
            <person name="Woyke T."/>
            <person name="Wu D."/>
            <person name="Gehrich-Schroeter G."/>
            <person name="Schneider S."/>
            <person name="Pukall S.R."/>
            <person name="Klenk H.P."/>
            <person name="Eisen J.A."/>
        </authorList>
    </citation>
    <scope>NUCLEOTIDE SEQUENCE [LARGE SCALE GENOMIC DNA]</scope>
    <source>
        <strain evidence="6">DSM 15894 / CECT 5975 / LMG 20990 / XIL07</strain>
    </source>
</reference>
<dbReference type="InterPro" id="IPR046335">
    <property type="entry name" value="LacI/GalR-like_sensor"/>
</dbReference>
<sequence length="338" mass="35730">MTNPGGGGRRPTIKDVAAAAGTSRGTVSRVLNGGHWVSPQARAAVESAIRSTGYRANPHARSLASGRSGSIAFLLTEQQHRLFEDPVFSLLLRGTTASASAVGLQMVMLLAQEDADKTRVVEYAAAGHVDGVMLISRHRGDTMLTDLLQQGVPTVTLGVPLDLEGQVSTASADDRVGGRRATEHLLHTGRRRIATITGPMDTPGGALRLAGYRDALGDDFDESLVAHGDYLVPSGRAGMTALLDRAEDIDGVFAHNDLMAIGAIEALHDRGRRVPDDVGVIGFDDSGLAEQSSPTLTTMRQPFDRLSAEMVRLLMEAIEGAPPATVMLPATLIERESA</sequence>
<dbReference type="CDD" id="cd06267">
    <property type="entry name" value="PBP1_LacI_sugar_binding-like"/>
    <property type="match status" value="1"/>
</dbReference>
<dbReference type="GO" id="GO:0008784">
    <property type="term" value="F:alanine racemase activity"/>
    <property type="evidence" value="ECO:0007669"/>
    <property type="project" value="UniProtKB-EC"/>
</dbReference>
<protein>
    <submittedName>
        <fullName evidence="5">Transcriptional regulator, LacI family</fullName>
        <ecNumber evidence="5">5.1.1.1</ecNumber>
    </submittedName>
</protein>
<dbReference type="Gene3D" id="3.40.50.2300">
    <property type="match status" value="2"/>
</dbReference>
<dbReference type="HOGENOM" id="CLU_037628_6_1_11"/>
<evidence type="ECO:0000313" key="5">
    <source>
        <dbReference type="EMBL" id="ACZ31173.1"/>
    </source>
</evidence>
<keyword evidence="3" id="KW-0804">Transcription</keyword>
<keyword evidence="2" id="KW-0238">DNA-binding</keyword>
<dbReference type="STRING" id="446471.Xcel_2155"/>
<feature type="domain" description="HTH lacI-type" evidence="4">
    <location>
        <begin position="11"/>
        <end position="65"/>
    </location>
</feature>
<dbReference type="PANTHER" id="PTHR30146">
    <property type="entry name" value="LACI-RELATED TRANSCRIPTIONAL REPRESSOR"/>
    <property type="match status" value="1"/>
</dbReference>
<dbReference type="Proteomes" id="UP000002255">
    <property type="component" value="Chromosome"/>
</dbReference>
<dbReference type="InterPro" id="IPR000843">
    <property type="entry name" value="HTH_LacI"/>
</dbReference>
<keyword evidence="6" id="KW-1185">Reference proteome</keyword>
<evidence type="ECO:0000256" key="2">
    <source>
        <dbReference type="ARBA" id="ARBA00023125"/>
    </source>
</evidence>
<dbReference type="CDD" id="cd01392">
    <property type="entry name" value="HTH_LacI"/>
    <property type="match status" value="1"/>
</dbReference>
<accession>D1BUG0</accession>
<dbReference type="OrthoDB" id="4268837at2"/>
<dbReference type="InterPro" id="IPR010982">
    <property type="entry name" value="Lambda_DNA-bd_dom_sf"/>
</dbReference>
<dbReference type="GO" id="GO:0003700">
    <property type="term" value="F:DNA-binding transcription factor activity"/>
    <property type="evidence" value="ECO:0007669"/>
    <property type="project" value="TreeGrafter"/>
</dbReference>
<dbReference type="Pfam" id="PF13377">
    <property type="entry name" value="Peripla_BP_3"/>
    <property type="match status" value="1"/>
</dbReference>
<keyword evidence="1" id="KW-0805">Transcription regulation</keyword>
<proteinExistence type="predicted"/>
<keyword evidence="5" id="KW-0413">Isomerase</keyword>
<evidence type="ECO:0000313" key="6">
    <source>
        <dbReference type="Proteomes" id="UP000002255"/>
    </source>
</evidence>
<dbReference type="RefSeq" id="WP_012878915.1">
    <property type="nucleotide sequence ID" value="NC_013530.1"/>
</dbReference>
<dbReference type="Gene3D" id="1.10.260.40">
    <property type="entry name" value="lambda repressor-like DNA-binding domains"/>
    <property type="match status" value="1"/>
</dbReference>
<dbReference type="EC" id="5.1.1.1" evidence="5"/>
<gene>
    <name evidence="5" type="ordered locus">Xcel_2155</name>
</gene>
<organism evidence="5 6">
    <name type="scientific">Xylanimonas cellulosilytica (strain DSM 15894 / JCM 12276 / CECT 5975 / KCTC 9989 / LMG 20990 / NBRC 107835 / XIL07)</name>
    <dbReference type="NCBI Taxonomy" id="446471"/>
    <lineage>
        <taxon>Bacteria</taxon>
        <taxon>Bacillati</taxon>
        <taxon>Actinomycetota</taxon>
        <taxon>Actinomycetes</taxon>
        <taxon>Micrococcales</taxon>
        <taxon>Promicromonosporaceae</taxon>
        <taxon>Xylanimonas</taxon>
    </lineage>
</organism>
<dbReference type="AlphaFoldDB" id="D1BUG0"/>